<sequence>MTGRDRLRELLDAVLDEENARLSQMADGAFSSSFHFSREVSRGTGESPVALRRRVMLERAAWQVAGGTSVTDVAWEAGYESLEGFSRAFTKAYGAPPSAFTRRGDVRAHWLPAPNGVHFHPPLNLWVHDAEEASLMHVAAQLFQHDLDDTAHLIDLVKGVPDEDYRREVLPGQAVLTWDGTEPSAARVLDGHVWSKEVWSATFDGADFPTRGADDPASLLARHEAVAPRWLRIVRDVERRNAWDDRLIDALCDPPESFQVGSVLAHVLTFGAHRRQLVRTMLRASGHEVDHGDPIDWLRKRNEP</sequence>
<dbReference type="InterPro" id="IPR009057">
    <property type="entry name" value="Homeodomain-like_sf"/>
</dbReference>
<dbReference type="GO" id="GO:0003700">
    <property type="term" value="F:DNA-binding transcription factor activity"/>
    <property type="evidence" value="ECO:0007669"/>
    <property type="project" value="InterPro"/>
</dbReference>
<feature type="domain" description="HTH araC/xylS-type" evidence="3">
    <location>
        <begin position="5"/>
        <end position="103"/>
    </location>
</feature>
<dbReference type="SUPFAM" id="SSF46689">
    <property type="entry name" value="Homeodomain-like"/>
    <property type="match status" value="1"/>
</dbReference>
<proteinExistence type="predicted"/>
<evidence type="ECO:0000256" key="1">
    <source>
        <dbReference type="ARBA" id="ARBA00023015"/>
    </source>
</evidence>
<dbReference type="RefSeq" id="WP_108342678.1">
    <property type="nucleotide sequence ID" value="NZ_PYXZ01000001.1"/>
</dbReference>
<dbReference type="InterPro" id="IPR024775">
    <property type="entry name" value="DinB-like"/>
</dbReference>
<dbReference type="PANTHER" id="PTHR11019:SF159">
    <property type="entry name" value="TRANSCRIPTIONAL REGULATOR-RELATED"/>
    <property type="match status" value="1"/>
</dbReference>
<dbReference type="AlphaFoldDB" id="A0A2R7Z1I2"/>
<evidence type="ECO:0000313" key="5">
    <source>
        <dbReference type="Proteomes" id="UP000244867"/>
    </source>
</evidence>
<dbReference type="EMBL" id="PYXZ01000001">
    <property type="protein sequence ID" value="PUA82491.1"/>
    <property type="molecule type" value="Genomic_DNA"/>
</dbReference>
<dbReference type="Pfam" id="PF12833">
    <property type="entry name" value="HTH_18"/>
    <property type="match status" value="1"/>
</dbReference>
<evidence type="ECO:0000256" key="2">
    <source>
        <dbReference type="ARBA" id="ARBA00023163"/>
    </source>
</evidence>
<keyword evidence="1" id="KW-0805">Transcription regulation</keyword>
<dbReference type="InterPro" id="IPR034660">
    <property type="entry name" value="DinB/YfiT-like"/>
</dbReference>
<name>A0A2R7Z1I2_9ACTN</name>
<reference evidence="4 5" key="1">
    <citation type="submission" date="2018-03" db="EMBL/GenBank/DDBJ databases">
        <authorList>
            <person name="Keele B.F."/>
        </authorList>
    </citation>
    <scope>NUCLEOTIDE SEQUENCE [LARGE SCALE GENOMIC DNA]</scope>
    <source>
        <strain evidence="4 5">IB-3</strain>
    </source>
</reference>
<dbReference type="Gene3D" id="1.10.10.60">
    <property type="entry name" value="Homeodomain-like"/>
    <property type="match status" value="2"/>
</dbReference>
<dbReference type="SUPFAM" id="SSF109854">
    <property type="entry name" value="DinB/YfiT-like putative metalloenzymes"/>
    <property type="match status" value="1"/>
</dbReference>
<evidence type="ECO:0000259" key="3">
    <source>
        <dbReference type="PROSITE" id="PS01124"/>
    </source>
</evidence>
<comment type="caution">
    <text evidence="4">The sequence shown here is derived from an EMBL/GenBank/DDBJ whole genome shotgun (WGS) entry which is preliminary data.</text>
</comment>
<accession>A0A2R7Z1I2</accession>
<keyword evidence="2" id="KW-0804">Transcription</keyword>
<dbReference type="InterPro" id="IPR018060">
    <property type="entry name" value="HTH_AraC"/>
</dbReference>
<protein>
    <submittedName>
        <fullName evidence="4">AraC family transcriptional regulator</fullName>
    </submittedName>
</protein>
<gene>
    <name evidence="4" type="ORF">C7S10_01730</name>
</gene>
<dbReference type="Pfam" id="PF12867">
    <property type="entry name" value="DinB_2"/>
    <property type="match status" value="1"/>
</dbReference>
<dbReference type="Proteomes" id="UP000244867">
    <property type="component" value="Unassembled WGS sequence"/>
</dbReference>
<dbReference type="GO" id="GO:0043565">
    <property type="term" value="F:sequence-specific DNA binding"/>
    <property type="evidence" value="ECO:0007669"/>
    <property type="project" value="InterPro"/>
</dbReference>
<keyword evidence="5" id="KW-1185">Reference proteome</keyword>
<dbReference type="PANTHER" id="PTHR11019">
    <property type="entry name" value="HTH-TYPE TRANSCRIPTIONAL REGULATOR NIMR"/>
    <property type="match status" value="1"/>
</dbReference>
<dbReference type="SMART" id="SM00342">
    <property type="entry name" value="HTH_ARAC"/>
    <property type="match status" value="1"/>
</dbReference>
<dbReference type="PROSITE" id="PS01124">
    <property type="entry name" value="HTH_ARAC_FAMILY_2"/>
    <property type="match status" value="1"/>
</dbReference>
<dbReference type="OrthoDB" id="161473at2"/>
<evidence type="ECO:0000313" key="4">
    <source>
        <dbReference type="EMBL" id="PUA82491.1"/>
    </source>
</evidence>
<organism evidence="4 5">
    <name type="scientific">Nocardioides currus</name>
    <dbReference type="NCBI Taxonomy" id="2133958"/>
    <lineage>
        <taxon>Bacteria</taxon>
        <taxon>Bacillati</taxon>
        <taxon>Actinomycetota</taxon>
        <taxon>Actinomycetes</taxon>
        <taxon>Propionibacteriales</taxon>
        <taxon>Nocardioidaceae</taxon>
        <taxon>Nocardioides</taxon>
    </lineage>
</organism>